<dbReference type="PROSITE" id="PS00636">
    <property type="entry name" value="DNAJ_1"/>
    <property type="match status" value="1"/>
</dbReference>
<reference evidence="3" key="1">
    <citation type="submission" date="2021-01" db="EMBL/GenBank/DDBJ databases">
        <authorList>
            <person name="Eckstrom K.M.E."/>
        </authorList>
    </citation>
    <scope>NUCLEOTIDE SEQUENCE</scope>
    <source>
        <strain evidence="3">UVCC 0001</strain>
    </source>
</reference>
<dbReference type="SMART" id="SM00028">
    <property type="entry name" value="TPR"/>
    <property type="match status" value="5"/>
</dbReference>
<dbReference type="InterPro" id="IPR036869">
    <property type="entry name" value="J_dom_sf"/>
</dbReference>
<feature type="compositionally biased region" description="Low complexity" evidence="2">
    <location>
        <begin position="71"/>
        <end position="97"/>
    </location>
</feature>
<dbReference type="InterPro" id="IPR011990">
    <property type="entry name" value="TPR-like_helical_dom_sf"/>
</dbReference>
<dbReference type="EMBL" id="JASFZW010000009">
    <property type="protein sequence ID" value="KAK2076628.1"/>
    <property type="molecule type" value="Genomic_DNA"/>
</dbReference>
<evidence type="ECO:0000313" key="4">
    <source>
        <dbReference type="Proteomes" id="UP001255856"/>
    </source>
</evidence>
<feature type="region of interest" description="Disordered" evidence="2">
    <location>
        <begin position="65"/>
        <end position="134"/>
    </location>
</feature>
<dbReference type="PANTHER" id="PTHR45188:SF2">
    <property type="entry name" value="DNAJ HOMOLOG SUBFAMILY C MEMBER 7"/>
    <property type="match status" value="1"/>
</dbReference>
<keyword evidence="4" id="KW-1185">Reference proteome</keyword>
<dbReference type="PANTHER" id="PTHR45188">
    <property type="entry name" value="DNAJ PROTEIN P58IPK HOMOLOG"/>
    <property type="match status" value="1"/>
</dbReference>
<feature type="region of interest" description="Disordered" evidence="2">
    <location>
        <begin position="578"/>
        <end position="640"/>
    </location>
</feature>
<dbReference type="InterPro" id="IPR019734">
    <property type="entry name" value="TPR_rpt"/>
</dbReference>
<dbReference type="AlphaFoldDB" id="A0AAD9IEG3"/>
<feature type="compositionally biased region" description="Low complexity" evidence="2">
    <location>
        <begin position="589"/>
        <end position="610"/>
    </location>
</feature>
<sequence length="640" mass="67293">MPGIYDYGSGDPWELFGLALQGSGNVHGARRAFQMGLQVNPNNRELAVLLASAVIAAEEQEREAKRRLSGDEASSSSSLLESPRSSAPASESAAGGALRRTASHERPPQRAWDGRGDHVSHSVSPRKPVLMGRTSSMPGLVERSASEPQPSVGDEAVHAAAALEAGRWRDAYRSYSACLAAAESGNEGAADAVPDVDAPAPQTDPSLPVFYLGRGTAALWLRRFVEAGEDALQAAARAADAPQRERALALAARAEACRGRWREALAICEAERDRGASGALRSAVELARVACAALSPAPEPAQALLVEALLQAGRTAEALARCLELTVDGRADAPAALALRGRCLYACGDLEQAARCLEAALEGPDDAVEAADADGKDDGGEAATLGLLRSVLRLKQRGNAAFGEQRWKEAHDSYSAALAADPGLRCAETARISCNRSAAAAQLGRWPEALADAEAALAVDGAYSKARARRAVALRALGRAGDALAEWERLRAADPGYPGISSLTRRSDAAARPRFERRFRLLAAAYAVLHDPVKRARYDAGWTLEEIERGWTDARPEDAAAEILAAAFRERDYGFGSEYGPGAGRERGPGAARAPDYGPSAAQATAYSANAPPPPFGYGPPGARAPAWPGPAGPQLWSKW</sequence>
<name>A0AAD9IEG3_PROWI</name>
<evidence type="ECO:0000256" key="2">
    <source>
        <dbReference type="SAM" id="MobiDB-lite"/>
    </source>
</evidence>
<dbReference type="Proteomes" id="UP001255856">
    <property type="component" value="Unassembled WGS sequence"/>
</dbReference>
<dbReference type="SUPFAM" id="SSF48452">
    <property type="entry name" value="TPR-like"/>
    <property type="match status" value="2"/>
</dbReference>
<keyword evidence="1" id="KW-0677">Repeat</keyword>
<organism evidence="3 4">
    <name type="scientific">Prototheca wickerhamii</name>
    <dbReference type="NCBI Taxonomy" id="3111"/>
    <lineage>
        <taxon>Eukaryota</taxon>
        <taxon>Viridiplantae</taxon>
        <taxon>Chlorophyta</taxon>
        <taxon>core chlorophytes</taxon>
        <taxon>Trebouxiophyceae</taxon>
        <taxon>Chlorellales</taxon>
        <taxon>Chlorellaceae</taxon>
        <taxon>Prototheca</taxon>
    </lineage>
</organism>
<dbReference type="Gene3D" id="1.25.40.10">
    <property type="entry name" value="Tetratricopeptide repeat domain"/>
    <property type="match status" value="3"/>
</dbReference>
<comment type="caution">
    <text evidence="3">The sequence shown here is derived from an EMBL/GenBank/DDBJ whole genome shotgun (WGS) entry which is preliminary data.</text>
</comment>
<gene>
    <name evidence="3" type="ORF">QBZ16_005388</name>
</gene>
<evidence type="ECO:0000313" key="3">
    <source>
        <dbReference type="EMBL" id="KAK2076628.1"/>
    </source>
</evidence>
<protein>
    <submittedName>
        <fullName evidence="3">Uncharacterized protein</fullName>
    </submittedName>
</protein>
<dbReference type="SUPFAM" id="SSF46565">
    <property type="entry name" value="Chaperone J-domain"/>
    <property type="match status" value="1"/>
</dbReference>
<accession>A0AAD9IEG3</accession>
<evidence type="ECO:0000256" key="1">
    <source>
        <dbReference type="ARBA" id="ARBA00022737"/>
    </source>
</evidence>
<dbReference type="InterPro" id="IPR018253">
    <property type="entry name" value="DnaJ_domain_CS"/>
</dbReference>
<feature type="compositionally biased region" description="Basic and acidic residues" evidence="2">
    <location>
        <begin position="102"/>
        <end position="120"/>
    </location>
</feature>
<proteinExistence type="predicted"/>